<keyword evidence="5" id="KW-1185">Reference proteome</keyword>
<name>A0A4U0UQZ7_9PEZI</name>
<dbReference type="EMBL" id="JAUJLE010000145">
    <property type="protein sequence ID" value="KAK0975594.1"/>
    <property type="molecule type" value="Genomic_DNA"/>
</dbReference>
<accession>A0A4U0UQZ7</accession>
<dbReference type="Proteomes" id="UP000310066">
    <property type="component" value="Unassembled WGS sequence"/>
</dbReference>
<evidence type="ECO:0000313" key="2">
    <source>
        <dbReference type="EMBL" id="KAK0975594.1"/>
    </source>
</evidence>
<dbReference type="OrthoDB" id="3878325at2759"/>
<feature type="region of interest" description="Disordered" evidence="1">
    <location>
        <begin position="394"/>
        <end position="428"/>
    </location>
</feature>
<evidence type="ECO:0000313" key="5">
    <source>
        <dbReference type="Proteomes" id="UP001175353"/>
    </source>
</evidence>
<dbReference type="AlphaFoldDB" id="A0A4U0UQZ7"/>
<comment type="caution">
    <text evidence="3">The sequence shown here is derived from an EMBL/GenBank/DDBJ whole genome shotgun (WGS) entry which is preliminary data.</text>
</comment>
<feature type="compositionally biased region" description="Polar residues" evidence="1">
    <location>
        <begin position="578"/>
        <end position="591"/>
    </location>
</feature>
<feature type="region of interest" description="Disordered" evidence="1">
    <location>
        <begin position="527"/>
        <end position="719"/>
    </location>
</feature>
<organism evidence="3 4">
    <name type="scientific">Friedmanniomyces endolithicus</name>
    <dbReference type="NCBI Taxonomy" id="329885"/>
    <lineage>
        <taxon>Eukaryota</taxon>
        <taxon>Fungi</taxon>
        <taxon>Dikarya</taxon>
        <taxon>Ascomycota</taxon>
        <taxon>Pezizomycotina</taxon>
        <taxon>Dothideomycetes</taxon>
        <taxon>Dothideomycetidae</taxon>
        <taxon>Mycosphaerellales</taxon>
        <taxon>Teratosphaeriaceae</taxon>
        <taxon>Friedmanniomyces</taxon>
    </lineage>
</organism>
<dbReference type="STRING" id="329885.A0A4U0UQZ7"/>
<reference evidence="3 4" key="1">
    <citation type="submission" date="2017-03" db="EMBL/GenBank/DDBJ databases">
        <title>Genomes of endolithic fungi from Antarctica.</title>
        <authorList>
            <person name="Coleine C."/>
            <person name="Masonjones S."/>
            <person name="Stajich J.E."/>
        </authorList>
    </citation>
    <scope>NUCLEOTIDE SEQUENCE [LARGE SCALE GENOMIC DNA]</scope>
    <source>
        <strain evidence="3 4">CCFEE 5311</strain>
    </source>
</reference>
<dbReference type="EMBL" id="NAJP01000046">
    <property type="protein sequence ID" value="TKA38310.1"/>
    <property type="molecule type" value="Genomic_DNA"/>
</dbReference>
<evidence type="ECO:0000256" key="1">
    <source>
        <dbReference type="SAM" id="MobiDB-lite"/>
    </source>
</evidence>
<sequence length="719" mass="77946">MSNTPGGQAGYQQSNQQWAYSDGRTSVQYHHQQTTFAQSAVSTPAPMPSPYQALPPVAMPQMLPAPNFLQQHQSIHNAAMQQGAQFHASATQGMFQSMQQALPAPMMPFPQQVHMLPPAQGVYPQAQIGYAPATPVPQVLSPGSPQAQMAAPYSNSQQRGVAQAVRPASQIPGFVEEEEASSSEEESSEGESEEQSAQTTQRATQERIRRIEEQHASERKELEARDREERNRKDLEVASLQSRLNAEREQKGRDLAVVQSTLNAEREKKDLELAIMQSKLDSERQEKLDQERKYNHQLAAFAEKASPPQPQPVYTLDLSLLQTVLAELSANRLQKSDVAALVEHTMTRQLQGLARSEDLESSISKVQKALNKLPASATATDMQKAVEKGIADVMKKASKSRGRRQQAALEGGPVPRSGSGQQQEGSSRLQVEYTIEDITDDQPHNSTPEPSQRRALPAPEYPAHAQLATPVMILSNSRALPAPVYPTHPQSAAPLTSSSKSQASADRALVYGGNNTELARAQLTGAPLRDSPPVAEHAMSFHEPPEAGSLGGQTRSSARSNDGNALAKVKSRSAAPSVATSALTDNASARFSPTEAGPSMSGLSHTRSLARHRDHEAMSQVGGIGMDPPPYMEMADSNQLSLRGGTRHVSTGPELPDDFPDNASMITTYERARDSRAAASRSDITGDRTFGTSTSKSDRQDDTALVKGSKKESKKFRKR</sequence>
<evidence type="ECO:0000313" key="3">
    <source>
        <dbReference type="EMBL" id="TKA38310.1"/>
    </source>
</evidence>
<feature type="compositionally biased region" description="Acidic residues" evidence="1">
    <location>
        <begin position="175"/>
        <end position="194"/>
    </location>
</feature>
<feature type="compositionally biased region" description="Polar residues" evidence="1">
    <location>
        <begin position="552"/>
        <end position="563"/>
    </location>
</feature>
<feature type="region of interest" description="Disordered" evidence="1">
    <location>
        <begin position="437"/>
        <end position="456"/>
    </location>
</feature>
<feature type="region of interest" description="Disordered" evidence="1">
    <location>
        <begin position="137"/>
        <end position="207"/>
    </location>
</feature>
<protein>
    <submittedName>
        <fullName evidence="3">Uncharacterized protein</fullName>
    </submittedName>
</protein>
<feature type="compositionally biased region" description="Polar residues" evidence="1">
    <location>
        <begin position="141"/>
        <end position="160"/>
    </location>
</feature>
<proteinExistence type="predicted"/>
<evidence type="ECO:0000313" key="4">
    <source>
        <dbReference type="Proteomes" id="UP000310066"/>
    </source>
</evidence>
<feature type="compositionally biased region" description="Low complexity" evidence="1">
    <location>
        <begin position="417"/>
        <end position="427"/>
    </location>
</feature>
<gene>
    <name evidence="3" type="ORF">B0A54_09250</name>
    <name evidence="2" type="ORF">LTR91_013950</name>
</gene>
<dbReference type="Proteomes" id="UP001175353">
    <property type="component" value="Unassembled WGS sequence"/>
</dbReference>
<reference evidence="2" key="2">
    <citation type="submission" date="2023-06" db="EMBL/GenBank/DDBJ databases">
        <title>Black Yeasts Isolated from many extreme environments.</title>
        <authorList>
            <person name="Coleine C."/>
            <person name="Stajich J.E."/>
            <person name="Selbmann L."/>
        </authorList>
    </citation>
    <scope>NUCLEOTIDE SEQUENCE</scope>
    <source>
        <strain evidence="2">CCFEE 5200</strain>
    </source>
</reference>